<keyword evidence="3 4" id="KW-0326">Glycosidase</keyword>
<dbReference type="eggNOG" id="COG5434">
    <property type="taxonomic scope" value="Bacteria"/>
</dbReference>
<dbReference type="PANTHER" id="PTHR31339:SF9">
    <property type="entry name" value="PLASMIN AND FIBRONECTIN-BINDING PROTEIN A"/>
    <property type="match status" value="1"/>
</dbReference>
<accession>H5XG10</accession>
<feature type="chain" id="PRO_5039404560" evidence="5">
    <location>
        <begin position="22"/>
        <end position="557"/>
    </location>
</feature>
<evidence type="ECO:0000256" key="4">
    <source>
        <dbReference type="RuleBase" id="RU361169"/>
    </source>
</evidence>
<sequence length="557" mass="60902">MRMFGKALACLILSVALAVPAVPAVPAAGSTIPDPTTGAGQPGNEPGRVPMGWDLAAEIRDRVVPPDFPDFEVSITDFGADPTGEHLSTAAFRDAIEEVSAAGGGRVVIPAGEFLTGAIHLRSNVELHVGSGAVVRFSQNPDHYLPAVYTRWEGVELYNYSPFIYARGVENVAITGSGVLDGQADEKHWWNWSGSTQAEDRETLFRMGEQGVPVEQRRFGAGHHLRPNFVQFYDSRNILVQGVTLKNSPMWMIHPVLSHNITVDGVVLDSPEGPNNDGVNPESSRDVVIKNSRFDNGDDCIAIKSGRNADGRRIGVPSENILIENNHMQDGHGGVVMGSEMSGSVRNVFAQHNVMDSPNLHRALRIKTNSVRGGIVENVYFRHNTVVEIGDEVIRVNFFYEEADSGPHTPIVRNIHIEDLRSDNGEYALYLRGYERSPVSNVTVTDSVFTGVEHPQLLENVQGLRMRNVTINGESHDTGHVCDGRVWSGYVLTGVTDRALDEGRCLSDLIADDGGWRSQDFYRAHVNRVTAQLVHQGAITPAERGELREAARQPVSS</sequence>
<organism evidence="6 7">
    <name type="scientific">Saccharomonospora cyanea NA-134</name>
    <dbReference type="NCBI Taxonomy" id="882082"/>
    <lineage>
        <taxon>Bacteria</taxon>
        <taxon>Bacillati</taxon>
        <taxon>Actinomycetota</taxon>
        <taxon>Actinomycetes</taxon>
        <taxon>Pseudonocardiales</taxon>
        <taxon>Pseudonocardiaceae</taxon>
        <taxon>Saccharomonospora</taxon>
    </lineage>
</organism>
<keyword evidence="2 4" id="KW-0378">Hydrolase</keyword>
<protein>
    <submittedName>
        <fullName evidence="6">Endopolygalacturonase</fullName>
    </submittedName>
</protein>
<proteinExistence type="inferred from homology"/>
<gene>
    <name evidence="6" type="ORF">SaccyDRAFT_2719</name>
</gene>
<dbReference type="InterPro" id="IPR012334">
    <property type="entry name" value="Pectin_lyas_fold"/>
</dbReference>
<dbReference type="Pfam" id="PF00295">
    <property type="entry name" value="Glyco_hydro_28"/>
    <property type="match status" value="1"/>
</dbReference>
<dbReference type="RefSeq" id="WP_005456810.1">
    <property type="nucleotide sequence ID" value="NZ_CM001440.1"/>
</dbReference>
<dbReference type="GO" id="GO:0005975">
    <property type="term" value="P:carbohydrate metabolic process"/>
    <property type="evidence" value="ECO:0007669"/>
    <property type="project" value="InterPro"/>
</dbReference>
<dbReference type="InterPro" id="IPR051801">
    <property type="entry name" value="GH28_Enzymes"/>
</dbReference>
<reference evidence="6 7" key="1">
    <citation type="submission" date="2011-11" db="EMBL/GenBank/DDBJ databases">
        <title>The Noncontiguous Finished sequence of Saccharomonospora cyanea NA-134.</title>
        <authorList>
            <consortium name="US DOE Joint Genome Institute"/>
            <person name="Lucas S."/>
            <person name="Han J."/>
            <person name="Lapidus A."/>
            <person name="Cheng J.-F."/>
            <person name="Goodwin L."/>
            <person name="Pitluck S."/>
            <person name="Peters L."/>
            <person name="Ovchinnikova G."/>
            <person name="Lu M."/>
            <person name="Detter J.C."/>
            <person name="Han C."/>
            <person name="Tapia R."/>
            <person name="Land M."/>
            <person name="Hauser L."/>
            <person name="Kyrpides N."/>
            <person name="Ivanova N."/>
            <person name="Pagani I."/>
            <person name="Brambilla E.-M."/>
            <person name="Klenk H.-P."/>
            <person name="Woyke T."/>
        </authorList>
    </citation>
    <scope>NUCLEOTIDE SEQUENCE [LARGE SCALE GENOMIC DNA]</scope>
    <source>
        <strain evidence="6 7">NA-134</strain>
    </source>
</reference>
<dbReference type="PROSITE" id="PS00502">
    <property type="entry name" value="POLYGALACTURONASE"/>
    <property type="match status" value="1"/>
</dbReference>
<dbReference type="EMBL" id="CM001440">
    <property type="protein sequence ID" value="EHR61566.1"/>
    <property type="molecule type" value="Genomic_DNA"/>
</dbReference>
<dbReference type="Proteomes" id="UP000002791">
    <property type="component" value="Chromosome"/>
</dbReference>
<dbReference type="SMART" id="SM00710">
    <property type="entry name" value="PbH1"/>
    <property type="match status" value="6"/>
</dbReference>
<dbReference type="InterPro" id="IPR006626">
    <property type="entry name" value="PbH1"/>
</dbReference>
<evidence type="ECO:0000313" key="6">
    <source>
        <dbReference type="EMBL" id="EHR61566.1"/>
    </source>
</evidence>
<evidence type="ECO:0000256" key="1">
    <source>
        <dbReference type="ARBA" id="ARBA00008834"/>
    </source>
</evidence>
<name>H5XG10_9PSEU</name>
<dbReference type="HOGENOM" id="CLU_016031_8_3_11"/>
<evidence type="ECO:0000256" key="3">
    <source>
        <dbReference type="ARBA" id="ARBA00023295"/>
    </source>
</evidence>
<dbReference type="InterPro" id="IPR011050">
    <property type="entry name" value="Pectin_lyase_fold/virulence"/>
</dbReference>
<dbReference type="AlphaFoldDB" id="H5XG10"/>
<evidence type="ECO:0000256" key="5">
    <source>
        <dbReference type="SAM" id="SignalP"/>
    </source>
</evidence>
<dbReference type="STRING" id="882082.SaccyDRAFT_2719"/>
<evidence type="ECO:0000313" key="7">
    <source>
        <dbReference type="Proteomes" id="UP000002791"/>
    </source>
</evidence>
<keyword evidence="5" id="KW-0732">Signal</keyword>
<evidence type="ECO:0000256" key="2">
    <source>
        <dbReference type="ARBA" id="ARBA00022801"/>
    </source>
</evidence>
<dbReference type="InterPro" id="IPR000743">
    <property type="entry name" value="Glyco_hydro_28"/>
</dbReference>
<dbReference type="SUPFAM" id="SSF51126">
    <property type="entry name" value="Pectin lyase-like"/>
    <property type="match status" value="1"/>
</dbReference>
<dbReference type="GO" id="GO:0004650">
    <property type="term" value="F:polygalacturonase activity"/>
    <property type="evidence" value="ECO:0007669"/>
    <property type="project" value="InterPro"/>
</dbReference>
<comment type="similarity">
    <text evidence="1 4">Belongs to the glycosyl hydrolase 28 family.</text>
</comment>
<dbReference type="Gene3D" id="2.160.20.10">
    <property type="entry name" value="Single-stranded right-handed beta-helix, Pectin lyase-like"/>
    <property type="match status" value="1"/>
</dbReference>
<keyword evidence="7" id="KW-1185">Reference proteome</keyword>
<feature type="signal peptide" evidence="5">
    <location>
        <begin position="1"/>
        <end position="21"/>
    </location>
</feature>
<dbReference type="PANTHER" id="PTHR31339">
    <property type="entry name" value="PECTIN LYASE-RELATED"/>
    <property type="match status" value="1"/>
</dbReference>